<comment type="caution">
    <text evidence="3">The sequence shown here is derived from an EMBL/GenBank/DDBJ whole genome shotgun (WGS) entry which is preliminary data.</text>
</comment>
<dbReference type="SUPFAM" id="SSF54373">
    <property type="entry name" value="FAD-linked reductases, C-terminal domain"/>
    <property type="match status" value="1"/>
</dbReference>
<dbReference type="Pfam" id="PF01593">
    <property type="entry name" value="Amino_oxidase"/>
    <property type="match status" value="1"/>
</dbReference>
<dbReference type="AlphaFoldDB" id="A0A0J6VES6"/>
<keyword evidence="3" id="KW-0560">Oxidoreductase</keyword>
<evidence type="ECO:0000313" key="4">
    <source>
        <dbReference type="Proteomes" id="UP000034150"/>
    </source>
</evidence>
<dbReference type="EC" id="1.3.3.4" evidence="3"/>
<dbReference type="Gene3D" id="3.50.50.60">
    <property type="entry name" value="FAD/NAD(P)-binding domain"/>
    <property type="match status" value="1"/>
</dbReference>
<evidence type="ECO:0000313" key="3">
    <source>
        <dbReference type="EMBL" id="KMO69510.1"/>
    </source>
</evidence>
<dbReference type="InterPro" id="IPR050464">
    <property type="entry name" value="Zeta_carotene_desat/Oxidored"/>
</dbReference>
<evidence type="ECO:0000313" key="2">
    <source>
        <dbReference type="EMBL" id="KKF00106.1"/>
    </source>
</evidence>
<dbReference type="OrthoDB" id="4554493at2"/>
<dbReference type="EMBL" id="LAUZ02000081">
    <property type="protein sequence ID" value="KKF00106.1"/>
    <property type="molecule type" value="Genomic_DNA"/>
</dbReference>
<dbReference type="GO" id="GO:0004729">
    <property type="term" value="F:oxygen-dependent protoporphyrinogen oxidase activity"/>
    <property type="evidence" value="ECO:0007669"/>
    <property type="project" value="UniProtKB-EC"/>
</dbReference>
<dbReference type="PATRIC" id="fig|1807.13.peg.4978"/>
<dbReference type="EMBL" id="JYNU01000057">
    <property type="protein sequence ID" value="KMO69510.1"/>
    <property type="molecule type" value="Genomic_DNA"/>
</dbReference>
<keyword evidence="4" id="KW-1185">Reference proteome</keyword>
<feature type="domain" description="Amine oxidase" evidence="1">
    <location>
        <begin position="10"/>
        <end position="425"/>
    </location>
</feature>
<dbReference type="Gene3D" id="1.10.3110.10">
    <property type="entry name" value="protoporphyrinogen ix oxidase, domain 3"/>
    <property type="match status" value="1"/>
</dbReference>
<name>A0A0J6VES6_9MYCO</name>
<protein>
    <submittedName>
        <fullName evidence="3">Protoporphyrinogen oxidase</fullName>
        <ecNumber evidence="3">1.3.3.4</ecNumber>
    </submittedName>
</protein>
<dbReference type="Gene3D" id="3.90.660.20">
    <property type="entry name" value="Protoporphyrinogen oxidase, mitochondrial, domain 2"/>
    <property type="match status" value="1"/>
</dbReference>
<dbReference type="InterPro" id="IPR036188">
    <property type="entry name" value="FAD/NAD-bd_sf"/>
</dbReference>
<dbReference type="RefSeq" id="WP_046364901.1">
    <property type="nucleotide sequence ID" value="NZ_CALTXN010000026.1"/>
</dbReference>
<dbReference type="SUPFAM" id="SSF51905">
    <property type="entry name" value="FAD/NAD(P)-binding domain"/>
    <property type="match status" value="1"/>
</dbReference>
<sequence>MYVVIGGGAAGCAAAFVLQRAGRDVTVLEATADIGGRTRTVWRDGFGVEVGAIYMLNSYERALALLESAGAADSLEAWSPLAGLWDGRALHPMRYDYIPSFFTLPMLSVTDKLRLMWRALQAVVSPAPEPFETDSLAAFDRGEDMESWARRRLGDTLFECFVRPLIEPSFGTDCRDLSVPYLQGIMKRAHRAKFFLPSGGMGELCAALTRDVKVELQTEVETVDAGADKVEVTTSAGEVLTAEGVVVATDSTSTASILASSLDGDSRRTLTSAPYTSMAHVNLRWDEDPWPDNRFEMLLPVGPGPRPLLGTIVKTSQTSRLIPHGSRMTDSYFSSEATRSLSDEELISIALQHVADICGRDVPDPVAEVFSMDRALAVSPPGHYRAMKRVRDSLPPRIGIAGDYLAHLGVETAVVSGERAAQRLLTACGNPSW</sequence>
<dbReference type="Proteomes" id="UP000034150">
    <property type="component" value="Unassembled WGS sequence"/>
</dbReference>
<reference evidence="3 5" key="1">
    <citation type="journal article" date="2015" name="Genome Biol. Evol.">
        <title>Characterization of Three Mycobacterium spp. with Potential Use in Bioremediation by Genome Sequencing and Comparative Genomics.</title>
        <authorList>
            <person name="Das S."/>
            <person name="Pettersson B.M."/>
            <person name="Behra P.R."/>
            <person name="Ramesh M."/>
            <person name="Dasgupta S."/>
            <person name="Bhattacharya A."/>
            <person name="Kirsebom L.A."/>
        </authorList>
    </citation>
    <scope>NUCLEOTIDE SEQUENCE [LARGE SCALE GENOMIC DNA]</scope>
    <source>
        <strain evidence="3 5">DSM 44075</strain>
    </source>
</reference>
<dbReference type="PANTHER" id="PTHR42923">
    <property type="entry name" value="PROTOPORPHYRINOGEN OXIDASE"/>
    <property type="match status" value="1"/>
</dbReference>
<accession>A0A0J6VES6</accession>
<dbReference type="InterPro" id="IPR002937">
    <property type="entry name" value="Amino_oxidase"/>
</dbReference>
<gene>
    <name evidence="3" type="primary">hemY_2</name>
    <name evidence="3" type="ORF">MOBUDSM44075_04936</name>
    <name evidence="2" type="ORF">WN67_20620</name>
</gene>
<evidence type="ECO:0000313" key="5">
    <source>
        <dbReference type="Proteomes" id="UP000036313"/>
    </source>
</evidence>
<dbReference type="Proteomes" id="UP000036313">
    <property type="component" value="Unassembled WGS sequence"/>
</dbReference>
<dbReference type="STRING" id="1807.MOBUDSM44075_04936"/>
<organism evidence="3 5">
    <name type="scientific">Mycolicibacterium obuense</name>
    <dbReference type="NCBI Taxonomy" id="1807"/>
    <lineage>
        <taxon>Bacteria</taxon>
        <taxon>Bacillati</taxon>
        <taxon>Actinomycetota</taxon>
        <taxon>Actinomycetes</taxon>
        <taxon>Mycobacteriales</taxon>
        <taxon>Mycobacteriaceae</taxon>
        <taxon>Mycolicibacterium</taxon>
    </lineage>
</organism>
<reference evidence="2 4" key="2">
    <citation type="submission" date="2015-04" db="EMBL/GenBank/DDBJ databases">
        <title>Genome sequence of Mycobacterium obuense UC1.</title>
        <authorList>
            <person name="Greninger A.L."/>
            <person name="Cunningham G."/>
            <person name="Chiu C.Y."/>
            <person name="Miller S."/>
        </authorList>
    </citation>
    <scope>NUCLEOTIDE SEQUENCE [LARGE SCALE GENOMIC DNA]</scope>
    <source>
        <strain evidence="2 4">UC1</strain>
    </source>
</reference>
<evidence type="ECO:0000259" key="1">
    <source>
        <dbReference type="Pfam" id="PF01593"/>
    </source>
</evidence>
<proteinExistence type="predicted"/>